<dbReference type="EMBL" id="LT629690">
    <property type="protein sequence ID" value="SDF40230.1"/>
    <property type="molecule type" value="Genomic_DNA"/>
</dbReference>
<evidence type="ECO:0000313" key="4">
    <source>
        <dbReference type="Proteomes" id="UP000182427"/>
    </source>
</evidence>
<evidence type="ECO:0000259" key="2">
    <source>
        <dbReference type="Pfam" id="PF16640"/>
    </source>
</evidence>
<dbReference type="Gene3D" id="2.60.40.10">
    <property type="entry name" value="Immunoglobulins"/>
    <property type="match status" value="1"/>
</dbReference>
<protein>
    <submittedName>
        <fullName evidence="3">Ig-like domain (Group 3)</fullName>
    </submittedName>
</protein>
<evidence type="ECO:0000313" key="3">
    <source>
        <dbReference type="EMBL" id="SDF40230.1"/>
    </source>
</evidence>
<dbReference type="Proteomes" id="UP000182427">
    <property type="component" value="Chromosome I"/>
</dbReference>
<feature type="domain" description="Bacterial Ig-like" evidence="2">
    <location>
        <begin position="1134"/>
        <end position="1220"/>
    </location>
</feature>
<dbReference type="Pfam" id="PF16640">
    <property type="entry name" value="Big_3_5"/>
    <property type="match status" value="1"/>
</dbReference>
<organism evidence="3 4">
    <name type="scientific">Terriglobus roseus</name>
    <dbReference type="NCBI Taxonomy" id="392734"/>
    <lineage>
        <taxon>Bacteria</taxon>
        <taxon>Pseudomonadati</taxon>
        <taxon>Acidobacteriota</taxon>
        <taxon>Terriglobia</taxon>
        <taxon>Terriglobales</taxon>
        <taxon>Acidobacteriaceae</taxon>
        <taxon>Terriglobus</taxon>
    </lineage>
</organism>
<dbReference type="InterPro" id="IPR013783">
    <property type="entry name" value="Ig-like_fold"/>
</dbReference>
<proteinExistence type="predicted"/>
<accession>A0A1G7KTH4</accession>
<keyword evidence="1" id="KW-0732">Signal</keyword>
<dbReference type="InterPro" id="IPR032109">
    <property type="entry name" value="Big_3_5"/>
</dbReference>
<sequence length="1388" mass="143456">MRKLAPMAGVRNGILLCLAVWIATSAGSAQVTAAPIGAAITPHAPTTQMAQLTITSQGSEANVQIASPAGVALDDLHVTLNGVDARELFSFSNCSTSCMTADLSHAGSAHVGQNTLYASVKVSGGKVLSTRYPFEIASGALSGGVKAMVSARSNGVVIAPDGGSAFNAPTVYFQTLTPGGWQGPGHPWIQVGSTTYPSSNTPTCSGTYFAVVLNRETLVEQTAAPESSPQCFSNGAALKTYLGTLTSADLAIVGTTSGNASDVQLNTASIGGVDHTSDKHIPTGYMAIGSGGTTAGSAYENYATQSFSIQPWPRANGFLQQDTSSNYNFQSSDAREIVVDPYLPVVNAANSTTGSVVVEMTAADKASTGAINDRYVMPDNTTAPGSVLLATTTNTTTAANGGYWLLVLDRTTLTPTSLNAGSSSLYPLTSLGTGTPLADCKSTIQGTERVWTNCGVLYPTGDSLGESNRSAALAALANDLNRTNRYFVVVLMSYGISPAVGTDYFSSTYEPNSDSFANALELIGGSARAPMYINTEGLTGTGGMGVTPVKKVYTLITSSDMGNPLTGSAVESTTVNADSAQTGYVHALMVRNQFGLFQPSQPSQQVNAADDAAAGPDFTISKMSLSQPVSWPALSNTPMPDANSAAGQQAAYRYISYELITQKYIIGATGSHLDDLHYYFTGSNANYLNYHYYDPRQLTFPGGNSNSYTWTDPITNQQLTFTWEDFVAVQSQTYTELVDFYNALNYLVTGPVNLKQAVASGDSSASSALIAAAANVLAGSLHPAASTPVRMNMANVLSMFAGVASISAAIASDGSFELVDAAIANRINKTVSAIGGGLSTAAAVTGGLKVGSTSNGSRYQAYATTIGTLAQSQLQEQYSTGFDLTADSLLSDWGRLSTIGPMTTDSDNATFYAPDQTSQLGAIIATNLATERSYYLSLMPSLYSVQRWHGVAGIDTLDSSNIDSKITNQPAAGTSPKFGQTYYPFYLASGTNNGGVTALPYSFVWTPTPGQQIWPSVQFQSSCPVDVWAIATPKVTTNFGANGAKFTVPTEDLLTQLFSSSGLAIPLNDFVSQYGPMQSAWQDMDNNTTLNTATGFQVSQITDARNVGISCSRSGGVGATNPVTTSVDTSTTLQAPASAVLGQAITLTAKVTIATGGGAVTGGSVYFVVDGAVAATVAVSPTGVATYSITPTVGQHTYQALYSVVTPYNPSQSDVATLTIYSSSPAIAVVLSQGTLTATYGVTTSPISVSVASMYGMTGTVQYSCSGLPIGMSCVFDSSSAVLAANTSVCTNVKIISQSVTSSGVGNSRLLALLSSALVMLLLPARRRIRAAGMLAAWLLASVVFLSGCSGSGSSGSNSVVESGTKTVLVNATVGTTTSSAPLIVTIK</sequence>
<name>A0A1G7KTH4_9BACT</name>
<feature type="signal peptide" evidence="1">
    <location>
        <begin position="1"/>
        <end position="33"/>
    </location>
</feature>
<reference evidence="3 4" key="1">
    <citation type="submission" date="2016-10" db="EMBL/GenBank/DDBJ databases">
        <authorList>
            <person name="de Groot N.N."/>
        </authorList>
    </citation>
    <scope>NUCLEOTIDE SEQUENCE [LARGE SCALE GENOMIC DNA]</scope>
    <source>
        <strain evidence="3 4">GAS232</strain>
    </source>
</reference>
<keyword evidence="4" id="KW-1185">Reference proteome</keyword>
<evidence type="ECO:0000256" key="1">
    <source>
        <dbReference type="SAM" id="SignalP"/>
    </source>
</evidence>
<feature type="chain" id="PRO_5009241712" evidence="1">
    <location>
        <begin position="34"/>
        <end position="1388"/>
    </location>
</feature>
<gene>
    <name evidence="3" type="ORF">SAMN05444167_2294</name>
</gene>
<dbReference type="RefSeq" id="WP_172838239.1">
    <property type="nucleotide sequence ID" value="NZ_LT629690.1"/>
</dbReference>